<name>A0ABN9RG93_9DINO</name>
<dbReference type="EMBL" id="CAUYUJ010006644">
    <property type="protein sequence ID" value="CAK0818076.1"/>
    <property type="molecule type" value="Genomic_DNA"/>
</dbReference>
<sequence length="147" mass="16790">MGLKRERRDREKHARLTEHMTDQSDQMGEDLADEQLALQAERQQINDLLSPTLTKQVLAAVSDEQWRVIRQQAEPYELPNPDELMQQSTAYTLTRQASKELGDKYMKWAQAADHSLATLGGKEEEAKTMRVPGEFDTMSTLISGRQT</sequence>
<feature type="compositionally biased region" description="Basic and acidic residues" evidence="1">
    <location>
        <begin position="1"/>
        <end position="22"/>
    </location>
</feature>
<accession>A0ABN9RG93</accession>
<feature type="region of interest" description="Disordered" evidence="1">
    <location>
        <begin position="1"/>
        <end position="27"/>
    </location>
</feature>
<protein>
    <submittedName>
        <fullName evidence="2">Uncharacterized protein</fullName>
    </submittedName>
</protein>
<keyword evidence="3" id="KW-1185">Reference proteome</keyword>
<reference evidence="2" key="1">
    <citation type="submission" date="2023-10" db="EMBL/GenBank/DDBJ databases">
        <authorList>
            <person name="Chen Y."/>
            <person name="Shah S."/>
            <person name="Dougan E. K."/>
            <person name="Thang M."/>
            <person name="Chan C."/>
        </authorList>
    </citation>
    <scope>NUCLEOTIDE SEQUENCE [LARGE SCALE GENOMIC DNA]</scope>
</reference>
<organism evidence="2 3">
    <name type="scientific">Prorocentrum cordatum</name>
    <dbReference type="NCBI Taxonomy" id="2364126"/>
    <lineage>
        <taxon>Eukaryota</taxon>
        <taxon>Sar</taxon>
        <taxon>Alveolata</taxon>
        <taxon>Dinophyceae</taxon>
        <taxon>Prorocentrales</taxon>
        <taxon>Prorocentraceae</taxon>
        <taxon>Prorocentrum</taxon>
    </lineage>
</organism>
<evidence type="ECO:0000256" key="1">
    <source>
        <dbReference type="SAM" id="MobiDB-lite"/>
    </source>
</evidence>
<evidence type="ECO:0000313" key="3">
    <source>
        <dbReference type="Proteomes" id="UP001189429"/>
    </source>
</evidence>
<gene>
    <name evidence="2" type="ORF">PCOR1329_LOCUS20451</name>
</gene>
<evidence type="ECO:0000313" key="2">
    <source>
        <dbReference type="EMBL" id="CAK0818076.1"/>
    </source>
</evidence>
<proteinExistence type="predicted"/>
<comment type="caution">
    <text evidence="2">The sequence shown here is derived from an EMBL/GenBank/DDBJ whole genome shotgun (WGS) entry which is preliminary data.</text>
</comment>
<dbReference type="Proteomes" id="UP001189429">
    <property type="component" value="Unassembled WGS sequence"/>
</dbReference>